<dbReference type="PANTHER" id="PTHR43133:SF63">
    <property type="entry name" value="RNA POLYMERASE SIGMA FACTOR FECI-RELATED"/>
    <property type="match status" value="1"/>
</dbReference>
<keyword evidence="2" id="KW-0805">Transcription regulation</keyword>
<dbReference type="Gene3D" id="1.10.10.10">
    <property type="entry name" value="Winged helix-like DNA-binding domain superfamily/Winged helix DNA-binding domain"/>
    <property type="match status" value="1"/>
</dbReference>
<dbReference type="NCBIfam" id="TIGR02937">
    <property type="entry name" value="sigma70-ECF"/>
    <property type="match status" value="1"/>
</dbReference>
<dbReference type="GO" id="GO:0003677">
    <property type="term" value="F:DNA binding"/>
    <property type="evidence" value="ECO:0007669"/>
    <property type="project" value="InterPro"/>
</dbReference>
<dbReference type="InterPro" id="IPR014284">
    <property type="entry name" value="RNA_pol_sigma-70_dom"/>
</dbReference>
<comment type="similarity">
    <text evidence="1">Belongs to the sigma-70 factor family. ECF subfamily.</text>
</comment>
<keyword evidence="3" id="KW-0731">Sigma factor</keyword>
<accession>A0A370X9X3</accession>
<dbReference type="InterPro" id="IPR013249">
    <property type="entry name" value="RNA_pol_sigma70_r4_t2"/>
</dbReference>
<dbReference type="Pfam" id="PF08281">
    <property type="entry name" value="Sigma70_r4_2"/>
    <property type="match status" value="1"/>
</dbReference>
<proteinExistence type="inferred from homology"/>
<evidence type="ECO:0000313" key="8">
    <source>
        <dbReference type="Proteomes" id="UP000254258"/>
    </source>
</evidence>
<dbReference type="GO" id="GO:0016987">
    <property type="term" value="F:sigma factor activity"/>
    <property type="evidence" value="ECO:0007669"/>
    <property type="project" value="UniProtKB-KW"/>
</dbReference>
<dbReference type="EMBL" id="QRBE01000001">
    <property type="protein sequence ID" value="RDS85057.1"/>
    <property type="molecule type" value="Genomic_DNA"/>
</dbReference>
<dbReference type="Pfam" id="PF04542">
    <property type="entry name" value="Sigma70_r2"/>
    <property type="match status" value="1"/>
</dbReference>
<dbReference type="SUPFAM" id="SSF88659">
    <property type="entry name" value="Sigma3 and sigma4 domains of RNA polymerase sigma factors"/>
    <property type="match status" value="1"/>
</dbReference>
<feature type="domain" description="RNA polymerase sigma factor 70 region 4 type 2" evidence="6">
    <location>
        <begin position="137"/>
        <end position="188"/>
    </location>
</feature>
<dbReference type="GO" id="GO:0006352">
    <property type="term" value="P:DNA-templated transcription initiation"/>
    <property type="evidence" value="ECO:0007669"/>
    <property type="project" value="InterPro"/>
</dbReference>
<dbReference type="Proteomes" id="UP000254258">
    <property type="component" value="Unassembled WGS sequence"/>
</dbReference>
<dbReference type="Gene3D" id="1.10.1740.10">
    <property type="match status" value="1"/>
</dbReference>
<dbReference type="InterPro" id="IPR013324">
    <property type="entry name" value="RNA_pol_sigma_r3/r4-like"/>
</dbReference>
<evidence type="ECO:0000259" key="5">
    <source>
        <dbReference type="Pfam" id="PF04542"/>
    </source>
</evidence>
<evidence type="ECO:0000256" key="3">
    <source>
        <dbReference type="ARBA" id="ARBA00023082"/>
    </source>
</evidence>
<gene>
    <name evidence="7" type="ORF">DWU98_03735</name>
</gene>
<dbReference type="InterPro" id="IPR007627">
    <property type="entry name" value="RNA_pol_sigma70_r2"/>
</dbReference>
<comment type="caution">
    <text evidence="7">The sequence shown here is derived from an EMBL/GenBank/DDBJ whole genome shotgun (WGS) entry which is preliminary data.</text>
</comment>
<dbReference type="AlphaFoldDB" id="A0A370X9X3"/>
<dbReference type="CDD" id="cd06171">
    <property type="entry name" value="Sigma70_r4"/>
    <property type="match status" value="1"/>
</dbReference>
<feature type="domain" description="RNA polymerase sigma-70 region 2" evidence="5">
    <location>
        <begin position="41"/>
        <end position="105"/>
    </location>
</feature>
<reference evidence="7 8" key="1">
    <citation type="submission" date="2018-07" db="EMBL/GenBank/DDBJ databases">
        <title>Dyella monticola sp. nov. and Dyella psychrodurans sp. nov. isolated from monsoon evergreen broad-leaved forest soil of Dinghu Mountain, China.</title>
        <authorList>
            <person name="Gao Z."/>
            <person name="Qiu L."/>
        </authorList>
    </citation>
    <scope>NUCLEOTIDE SEQUENCE [LARGE SCALE GENOMIC DNA]</scope>
    <source>
        <strain evidence="7 8">4G-K06</strain>
    </source>
</reference>
<dbReference type="SUPFAM" id="SSF88946">
    <property type="entry name" value="Sigma2 domain of RNA polymerase sigma factors"/>
    <property type="match status" value="1"/>
</dbReference>
<evidence type="ECO:0000256" key="4">
    <source>
        <dbReference type="ARBA" id="ARBA00023163"/>
    </source>
</evidence>
<sequence length="197" mass="22195">MADGRAAGARAVREGAVGNKNGAADVSAVIEVAGQSEADVLVGRYREPLRRFFERRLRSRADAEDLAQDVLVRLARQRLLIPQTRPAYIFLTARSVLLDQLRRNRIRMRGDQPQEDEAAREAPSAERICDAQERVQRVSQLMERLTPRAKQVFTMQRIDGLTYTEIAQALGITMGTVEKHMSTALRFLVQHLDEIEG</sequence>
<keyword evidence="4" id="KW-0804">Transcription</keyword>
<evidence type="ECO:0000259" key="6">
    <source>
        <dbReference type="Pfam" id="PF08281"/>
    </source>
</evidence>
<evidence type="ECO:0000256" key="2">
    <source>
        <dbReference type="ARBA" id="ARBA00023015"/>
    </source>
</evidence>
<keyword evidence="8" id="KW-1185">Reference proteome</keyword>
<name>A0A370X9X3_9GAMM</name>
<dbReference type="InterPro" id="IPR036388">
    <property type="entry name" value="WH-like_DNA-bd_sf"/>
</dbReference>
<evidence type="ECO:0000313" key="7">
    <source>
        <dbReference type="EMBL" id="RDS85057.1"/>
    </source>
</evidence>
<protein>
    <submittedName>
        <fullName evidence="7">Sigma-70 family RNA polymerase sigma factor</fullName>
    </submittedName>
</protein>
<dbReference type="InterPro" id="IPR013325">
    <property type="entry name" value="RNA_pol_sigma_r2"/>
</dbReference>
<dbReference type="InterPro" id="IPR039425">
    <property type="entry name" value="RNA_pol_sigma-70-like"/>
</dbReference>
<dbReference type="PANTHER" id="PTHR43133">
    <property type="entry name" value="RNA POLYMERASE ECF-TYPE SIGMA FACTO"/>
    <property type="match status" value="1"/>
</dbReference>
<organism evidence="7 8">
    <name type="scientific">Dyella monticola</name>
    <dbReference type="NCBI Taxonomy" id="1927958"/>
    <lineage>
        <taxon>Bacteria</taxon>
        <taxon>Pseudomonadati</taxon>
        <taxon>Pseudomonadota</taxon>
        <taxon>Gammaproteobacteria</taxon>
        <taxon>Lysobacterales</taxon>
        <taxon>Rhodanobacteraceae</taxon>
        <taxon>Dyella</taxon>
    </lineage>
</organism>
<evidence type="ECO:0000256" key="1">
    <source>
        <dbReference type="ARBA" id="ARBA00010641"/>
    </source>
</evidence>